<gene>
    <name evidence="2" type="ORF">TRAPUB_8375</name>
</gene>
<dbReference type="STRING" id="154538.A0A1M2W5J0"/>
<dbReference type="Proteomes" id="UP000184267">
    <property type="component" value="Unassembled WGS sequence"/>
</dbReference>
<organism evidence="2 3">
    <name type="scientific">Trametes pubescens</name>
    <name type="common">White-rot fungus</name>
    <dbReference type="NCBI Taxonomy" id="154538"/>
    <lineage>
        <taxon>Eukaryota</taxon>
        <taxon>Fungi</taxon>
        <taxon>Dikarya</taxon>
        <taxon>Basidiomycota</taxon>
        <taxon>Agaricomycotina</taxon>
        <taxon>Agaricomycetes</taxon>
        <taxon>Polyporales</taxon>
        <taxon>Polyporaceae</taxon>
        <taxon>Trametes</taxon>
    </lineage>
</organism>
<sequence>DSINPRTHADIILLAPSPSRTNSSGSTSDEGIPHPFLYACVIGILHVNIHPSGDPTADLERVDVLWVRWFGLDRSFTGGFKTKRLHRLEFIKETEDTAAFGFVDPQDVVRGIHIMPVFAQKRTADRLGPSPAARVGSEHADDLPLEERDTDFRYYYANLFADRDIFLRYFGGGIGHTCSSTGAPPPVQTAFDNEDFEWQDVDDPYQDDPALDVGAQLAAAREPRTDADRLRQIIPELASDVIPMDAGEDEEGIDEHNGEYNEGEGDLEEDQEDENGDSGLDEDLDGEQPADSMSGDEYDDEGFAPL</sequence>
<accession>A0A1M2W5J0</accession>
<reference evidence="2 3" key="1">
    <citation type="submission" date="2016-10" db="EMBL/GenBank/DDBJ databases">
        <title>Genome sequence of the basidiomycete white-rot fungus Trametes pubescens.</title>
        <authorList>
            <person name="Makela M.R."/>
            <person name="Granchi Z."/>
            <person name="Peng M."/>
            <person name="De Vries R.P."/>
            <person name="Grigoriev I."/>
            <person name="Riley R."/>
            <person name="Hilden K."/>
        </authorList>
    </citation>
    <scope>NUCLEOTIDE SEQUENCE [LARGE SCALE GENOMIC DNA]</scope>
    <source>
        <strain evidence="2 3">FBCC735</strain>
    </source>
</reference>
<proteinExistence type="predicted"/>
<dbReference type="OrthoDB" id="3267098at2759"/>
<dbReference type="AlphaFoldDB" id="A0A1M2W5J0"/>
<dbReference type="OMA" id="FHANIRH"/>
<feature type="compositionally biased region" description="Acidic residues" evidence="1">
    <location>
        <begin position="261"/>
        <end position="306"/>
    </location>
</feature>
<evidence type="ECO:0000256" key="1">
    <source>
        <dbReference type="SAM" id="MobiDB-lite"/>
    </source>
</evidence>
<dbReference type="EMBL" id="MNAD01000199">
    <property type="protein sequence ID" value="OJT15118.1"/>
    <property type="molecule type" value="Genomic_DNA"/>
</dbReference>
<name>A0A1M2W5J0_TRAPU</name>
<evidence type="ECO:0000313" key="2">
    <source>
        <dbReference type="EMBL" id="OJT15118.1"/>
    </source>
</evidence>
<keyword evidence="3" id="KW-1185">Reference proteome</keyword>
<comment type="caution">
    <text evidence="2">The sequence shown here is derived from an EMBL/GenBank/DDBJ whole genome shotgun (WGS) entry which is preliminary data.</text>
</comment>
<feature type="region of interest" description="Disordered" evidence="1">
    <location>
        <begin position="238"/>
        <end position="306"/>
    </location>
</feature>
<feature type="non-terminal residue" evidence="2">
    <location>
        <position position="1"/>
    </location>
</feature>
<protein>
    <submittedName>
        <fullName evidence="2">Uncharacterized protein</fullName>
    </submittedName>
</protein>
<evidence type="ECO:0000313" key="3">
    <source>
        <dbReference type="Proteomes" id="UP000184267"/>
    </source>
</evidence>